<keyword evidence="2" id="KW-0902">Two-component regulatory system</keyword>
<dbReference type="InterPro" id="IPR011990">
    <property type="entry name" value="TPR-like_helical_dom_sf"/>
</dbReference>
<feature type="compositionally biased region" description="Basic and acidic residues" evidence="7">
    <location>
        <begin position="26"/>
        <end position="39"/>
    </location>
</feature>
<dbReference type="AlphaFoldDB" id="A0A0L0KHA2"/>
<dbReference type="CDD" id="cd15831">
    <property type="entry name" value="BTAD"/>
    <property type="match status" value="1"/>
</dbReference>
<dbReference type="Proteomes" id="UP000037151">
    <property type="component" value="Unassembled WGS sequence"/>
</dbReference>
<dbReference type="InterPro" id="IPR005158">
    <property type="entry name" value="BTAD"/>
</dbReference>
<evidence type="ECO:0000256" key="4">
    <source>
        <dbReference type="ARBA" id="ARBA00023125"/>
    </source>
</evidence>
<evidence type="ECO:0000256" key="7">
    <source>
        <dbReference type="SAM" id="MobiDB-lite"/>
    </source>
</evidence>
<sequence>MAELEHEVRELRRANETLKQYVSKALDLDTGPRGEDRAGGRSAGPGRDLYADRSGARSSGRDPDGDRSGMRSAGRDPDLPGGRSSGRDLDVDRPGTRFAVPDPERPSRRPAPVTGVEFRVLGPVEAAVDGRWVDLGAPKQRAALVLLVSQVGQPVSVDALVDALWEGRPPQSAITSLHAYIANLRRALEPHRAPRTPATVLCTRGRGYLLDSRAVEVDAHRFWEHATAGWQALDRGDPQRALYAFEAGLGLWRGEAYAEVAGAPHVAPEAVRLEELRLSVVEGRCATLIAVGNHEMAVPELVAFTQAHPLREYGCELLTLALYRSGRQADALSVLRAHQKKMVEGLGISPSPALQHLELEILRQAPELERS</sequence>
<evidence type="ECO:0000256" key="5">
    <source>
        <dbReference type="ARBA" id="ARBA00023163"/>
    </source>
</evidence>
<evidence type="ECO:0000259" key="8">
    <source>
        <dbReference type="PROSITE" id="PS51755"/>
    </source>
</evidence>
<evidence type="ECO:0000256" key="6">
    <source>
        <dbReference type="PROSITE-ProRule" id="PRU01091"/>
    </source>
</evidence>
<feature type="region of interest" description="Disordered" evidence="7">
    <location>
        <begin position="22"/>
        <end position="111"/>
    </location>
</feature>
<evidence type="ECO:0000256" key="2">
    <source>
        <dbReference type="ARBA" id="ARBA00023012"/>
    </source>
</evidence>
<dbReference type="PANTHER" id="PTHR35807">
    <property type="entry name" value="TRANSCRIPTIONAL REGULATOR REDD-RELATED"/>
    <property type="match status" value="1"/>
</dbReference>
<protein>
    <submittedName>
        <fullName evidence="9">Transcriptional regulator</fullName>
    </submittedName>
</protein>
<keyword evidence="4 6" id="KW-0238">DNA-binding</keyword>
<evidence type="ECO:0000256" key="1">
    <source>
        <dbReference type="ARBA" id="ARBA00005820"/>
    </source>
</evidence>
<dbReference type="SUPFAM" id="SSF46894">
    <property type="entry name" value="C-terminal effector domain of the bipartite response regulators"/>
    <property type="match status" value="1"/>
</dbReference>
<evidence type="ECO:0000313" key="9">
    <source>
        <dbReference type="EMBL" id="KND36979.1"/>
    </source>
</evidence>
<dbReference type="SMART" id="SM01043">
    <property type="entry name" value="BTAD"/>
    <property type="match status" value="1"/>
</dbReference>
<dbReference type="PATRIC" id="fig|42234.21.peg.2257"/>
<dbReference type="Pfam" id="PF03704">
    <property type="entry name" value="BTAD"/>
    <property type="match status" value="1"/>
</dbReference>
<dbReference type="PANTHER" id="PTHR35807:SF1">
    <property type="entry name" value="TRANSCRIPTIONAL REGULATOR REDD"/>
    <property type="match status" value="1"/>
</dbReference>
<dbReference type="GO" id="GO:0000160">
    <property type="term" value="P:phosphorelay signal transduction system"/>
    <property type="evidence" value="ECO:0007669"/>
    <property type="project" value="UniProtKB-KW"/>
</dbReference>
<comment type="similarity">
    <text evidence="1">Belongs to the AfsR/DnrI/RedD regulatory family.</text>
</comment>
<feature type="compositionally biased region" description="Basic and acidic residues" evidence="7">
    <location>
        <begin position="49"/>
        <end position="78"/>
    </location>
</feature>
<name>A0A0L0KHA2_9ACTN</name>
<feature type="domain" description="OmpR/PhoB-type" evidence="8">
    <location>
        <begin position="105"/>
        <end position="212"/>
    </location>
</feature>
<dbReference type="InterPro" id="IPR036388">
    <property type="entry name" value="WH-like_DNA-bd_sf"/>
</dbReference>
<dbReference type="Pfam" id="PF00486">
    <property type="entry name" value="Trans_reg_C"/>
    <property type="match status" value="1"/>
</dbReference>
<dbReference type="SUPFAM" id="SSF48452">
    <property type="entry name" value="TPR-like"/>
    <property type="match status" value="1"/>
</dbReference>
<reference evidence="10" key="1">
    <citation type="submission" date="2014-07" db="EMBL/GenBank/DDBJ databases">
        <title>Genome sequencing of plant-pathogenic Streptomyces species.</title>
        <authorList>
            <person name="Harrison J."/>
            <person name="Sapp M."/>
            <person name="Thwaites R."/>
            <person name="Studholme D.J."/>
        </authorList>
    </citation>
    <scope>NUCLEOTIDE SEQUENCE [LARGE SCALE GENOMIC DNA]</scope>
    <source>
        <strain evidence="10">NCPPB 4445</strain>
    </source>
</reference>
<feature type="compositionally biased region" description="Basic and acidic residues" evidence="7">
    <location>
        <begin position="85"/>
        <end position="95"/>
    </location>
</feature>
<evidence type="ECO:0000256" key="3">
    <source>
        <dbReference type="ARBA" id="ARBA00023015"/>
    </source>
</evidence>
<gene>
    <name evidence="9" type="ORF">IQ63_10950</name>
</gene>
<comment type="caution">
    <text evidence="9">The sequence shown here is derived from an EMBL/GenBank/DDBJ whole genome shotgun (WGS) entry which is preliminary data.</text>
</comment>
<accession>A0A0L0KHA2</accession>
<dbReference type="InterPro" id="IPR051677">
    <property type="entry name" value="AfsR-DnrI-RedD_regulator"/>
</dbReference>
<organism evidence="9 10">
    <name type="scientific">Streptomyces acidiscabies</name>
    <dbReference type="NCBI Taxonomy" id="42234"/>
    <lineage>
        <taxon>Bacteria</taxon>
        <taxon>Bacillati</taxon>
        <taxon>Actinomycetota</taxon>
        <taxon>Actinomycetes</taxon>
        <taxon>Kitasatosporales</taxon>
        <taxon>Streptomycetaceae</taxon>
        <taxon>Streptomyces</taxon>
    </lineage>
</organism>
<proteinExistence type="inferred from homology"/>
<dbReference type="GO" id="GO:0006355">
    <property type="term" value="P:regulation of DNA-templated transcription"/>
    <property type="evidence" value="ECO:0007669"/>
    <property type="project" value="InterPro"/>
</dbReference>
<dbReference type="SMART" id="SM00862">
    <property type="entry name" value="Trans_reg_C"/>
    <property type="match status" value="1"/>
</dbReference>
<evidence type="ECO:0000313" key="10">
    <source>
        <dbReference type="Proteomes" id="UP000037151"/>
    </source>
</evidence>
<dbReference type="InterPro" id="IPR001867">
    <property type="entry name" value="OmpR/PhoB-type_DNA-bd"/>
</dbReference>
<dbReference type="Gene3D" id="1.10.10.10">
    <property type="entry name" value="Winged helix-like DNA-binding domain superfamily/Winged helix DNA-binding domain"/>
    <property type="match status" value="1"/>
</dbReference>
<dbReference type="PROSITE" id="PS51755">
    <property type="entry name" value="OMPR_PHOB"/>
    <property type="match status" value="1"/>
</dbReference>
<dbReference type="EMBL" id="JPPY01000073">
    <property type="protein sequence ID" value="KND36979.1"/>
    <property type="molecule type" value="Genomic_DNA"/>
</dbReference>
<dbReference type="InterPro" id="IPR016032">
    <property type="entry name" value="Sig_transdc_resp-reg_C-effctor"/>
</dbReference>
<dbReference type="GO" id="GO:0003677">
    <property type="term" value="F:DNA binding"/>
    <property type="evidence" value="ECO:0007669"/>
    <property type="project" value="UniProtKB-UniRule"/>
</dbReference>
<dbReference type="CDD" id="cd00383">
    <property type="entry name" value="trans_reg_C"/>
    <property type="match status" value="1"/>
</dbReference>
<feature type="DNA-binding region" description="OmpR/PhoB-type" evidence="6">
    <location>
        <begin position="105"/>
        <end position="212"/>
    </location>
</feature>
<keyword evidence="5" id="KW-0804">Transcription</keyword>
<dbReference type="Gene3D" id="1.25.40.10">
    <property type="entry name" value="Tetratricopeptide repeat domain"/>
    <property type="match status" value="1"/>
</dbReference>
<keyword evidence="3" id="KW-0805">Transcription regulation</keyword>